<dbReference type="eggNOG" id="ENOG502S6Z3">
    <property type="taxonomic scope" value="Eukaryota"/>
</dbReference>
<feature type="transmembrane region" description="Helical" evidence="6">
    <location>
        <begin position="12"/>
        <end position="33"/>
    </location>
</feature>
<sequence length="164" mass="17760">TQKKFPRKNEALGAIQIIVALIHLGLGGIMFFASKESVPLCMASWYPFWGAGLFIISGSLSAAAATATNITEGLEAGSNLLNVFSFLGSLAGGIMLGIDLISISILNKYKISIPMLDKIRLFNFVLPLHCEESPIPWDYCQSIGFYKTGILALMLIFSIIQSIV</sequence>
<dbReference type="GO" id="GO:0009897">
    <property type="term" value="C:external side of plasma membrane"/>
    <property type="evidence" value="ECO:0007669"/>
    <property type="project" value="TreeGrafter"/>
</dbReference>
<keyword evidence="8" id="KW-1185">Reference proteome</keyword>
<dbReference type="InterPro" id="IPR007237">
    <property type="entry name" value="CD20-like"/>
</dbReference>
<keyword evidence="3 6" id="KW-0812">Transmembrane</keyword>
<keyword evidence="5 6" id="KW-0472">Membrane</keyword>
<evidence type="ECO:0000256" key="4">
    <source>
        <dbReference type="ARBA" id="ARBA00022989"/>
    </source>
</evidence>
<proteinExistence type="inferred from homology"/>
<dbReference type="EMBL" id="AGCU01001085">
    <property type="status" value="NOT_ANNOTATED_CDS"/>
    <property type="molecule type" value="Genomic_DNA"/>
</dbReference>
<dbReference type="PANTHER" id="PTHR23320">
    <property type="entry name" value="MEMBRANE-SPANNING 4-DOMAINS SUBFAMILY A MS4A -RELATED"/>
    <property type="match status" value="1"/>
</dbReference>
<dbReference type="Proteomes" id="UP000007267">
    <property type="component" value="Unassembled WGS sequence"/>
</dbReference>
<dbReference type="HOGENOM" id="CLU_1622822_0_0_1"/>
<dbReference type="OMA" id="PLAMNIY"/>
<accession>K7GCN5</accession>
<dbReference type="GO" id="GO:0007166">
    <property type="term" value="P:cell surface receptor signaling pathway"/>
    <property type="evidence" value="ECO:0007669"/>
    <property type="project" value="TreeGrafter"/>
</dbReference>
<feature type="transmembrane region" description="Helical" evidence="6">
    <location>
        <begin position="45"/>
        <end position="68"/>
    </location>
</feature>
<evidence type="ECO:0000313" key="7">
    <source>
        <dbReference type="Ensembl" id="ENSPSIP00000018046.1"/>
    </source>
</evidence>
<dbReference type="InterPro" id="IPR030417">
    <property type="entry name" value="MS4A"/>
</dbReference>
<dbReference type="GeneTree" id="ENSGT00990000211587"/>
<feature type="transmembrane region" description="Helical" evidence="6">
    <location>
        <begin position="80"/>
        <end position="106"/>
    </location>
</feature>
<reference evidence="8" key="2">
    <citation type="journal article" date="2013" name="Nat. Genet.">
        <title>The draft genomes of soft-shell turtle and green sea turtle yield insights into the development and evolution of the turtle-specific body plan.</title>
        <authorList>
            <person name="Wang Z."/>
            <person name="Pascual-Anaya J."/>
            <person name="Zadissa A."/>
            <person name="Li W."/>
            <person name="Niimura Y."/>
            <person name="Huang Z."/>
            <person name="Li C."/>
            <person name="White S."/>
            <person name="Xiong Z."/>
            <person name="Fang D."/>
            <person name="Wang B."/>
            <person name="Ming Y."/>
            <person name="Chen Y."/>
            <person name="Zheng Y."/>
            <person name="Kuraku S."/>
            <person name="Pignatelli M."/>
            <person name="Herrero J."/>
            <person name="Beal K."/>
            <person name="Nozawa M."/>
            <person name="Li Q."/>
            <person name="Wang J."/>
            <person name="Zhang H."/>
            <person name="Yu L."/>
            <person name="Shigenobu S."/>
            <person name="Wang J."/>
            <person name="Liu J."/>
            <person name="Flicek P."/>
            <person name="Searle S."/>
            <person name="Wang J."/>
            <person name="Kuratani S."/>
            <person name="Yin Y."/>
            <person name="Aken B."/>
            <person name="Zhang G."/>
            <person name="Irie N."/>
        </authorList>
    </citation>
    <scope>NUCLEOTIDE SEQUENCE [LARGE SCALE GENOMIC DNA]</scope>
    <source>
        <strain evidence="8">Daiwa-1</strain>
    </source>
</reference>
<evidence type="ECO:0000256" key="1">
    <source>
        <dbReference type="ARBA" id="ARBA00004141"/>
    </source>
</evidence>
<evidence type="ECO:0000256" key="5">
    <source>
        <dbReference type="ARBA" id="ARBA00023136"/>
    </source>
</evidence>
<keyword evidence="4 6" id="KW-1133">Transmembrane helix</keyword>
<comment type="subcellular location">
    <subcellularLocation>
        <location evidence="1">Membrane</location>
        <topology evidence="1">Multi-pass membrane protein</topology>
    </subcellularLocation>
</comment>
<evidence type="ECO:0000313" key="8">
    <source>
        <dbReference type="Proteomes" id="UP000007267"/>
    </source>
</evidence>
<reference evidence="8" key="1">
    <citation type="submission" date="2011-10" db="EMBL/GenBank/DDBJ databases">
        <authorList>
            <consortium name="Soft-shell Turtle Genome Consortium"/>
        </authorList>
    </citation>
    <scope>NUCLEOTIDE SEQUENCE [LARGE SCALE GENOMIC DNA]</scope>
    <source>
        <strain evidence="8">Daiwa-1</strain>
    </source>
</reference>
<reference evidence="7" key="4">
    <citation type="submission" date="2025-09" db="UniProtKB">
        <authorList>
            <consortium name="Ensembl"/>
        </authorList>
    </citation>
    <scope>IDENTIFICATION</scope>
</reference>
<evidence type="ECO:0000256" key="3">
    <source>
        <dbReference type="ARBA" id="ARBA00022692"/>
    </source>
</evidence>
<dbReference type="STRING" id="13735.ENSPSIP00000018046"/>
<dbReference type="Pfam" id="PF04103">
    <property type="entry name" value="CD20"/>
    <property type="match status" value="1"/>
</dbReference>
<comment type="similarity">
    <text evidence="2">Belongs to the MS4A family.</text>
</comment>
<feature type="transmembrane region" description="Helical" evidence="6">
    <location>
        <begin position="143"/>
        <end position="160"/>
    </location>
</feature>
<evidence type="ECO:0000256" key="2">
    <source>
        <dbReference type="ARBA" id="ARBA00009565"/>
    </source>
</evidence>
<dbReference type="PANTHER" id="PTHR23320:SF79">
    <property type="entry name" value="B-LYMPHOCYTE ANTIGEN CD20"/>
    <property type="match status" value="1"/>
</dbReference>
<name>K7GCN5_PELSI</name>
<dbReference type="EMBL" id="AGCU01001086">
    <property type="status" value="NOT_ANNOTATED_CDS"/>
    <property type="molecule type" value="Genomic_DNA"/>
</dbReference>
<protein>
    <submittedName>
        <fullName evidence="7">Uncharacterized protein</fullName>
    </submittedName>
</protein>
<dbReference type="AlphaFoldDB" id="K7GCN5"/>
<organism evidence="7 8">
    <name type="scientific">Pelodiscus sinensis</name>
    <name type="common">Chinese softshell turtle</name>
    <name type="synonym">Trionyx sinensis</name>
    <dbReference type="NCBI Taxonomy" id="13735"/>
    <lineage>
        <taxon>Eukaryota</taxon>
        <taxon>Metazoa</taxon>
        <taxon>Chordata</taxon>
        <taxon>Craniata</taxon>
        <taxon>Vertebrata</taxon>
        <taxon>Euteleostomi</taxon>
        <taxon>Archelosauria</taxon>
        <taxon>Testudinata</taxon>
        <taxon>Testudines</taxon>
        <taxon>Cryptodira</taxon>
        <taxon>Trionychia</taxon>
        <taxon>Trionychidae</taxon>
        <taxon>Pelodiscus</taxon>
    </lineage>
</organism>
<evidence type="ECO:0000256" key="6">
    <source>
        <dbReference type="SAM" id="Phobius"/>
    </source>
</evidence>
<reference evidence="7" key="3">
    <citation type="submission" date="2025-08" db="UniProtKB">
        <authorList>
            <consortium name="Ensembl"/>
        </authorList>
    </citation>
    <scope>IDENTIFICATION</scope>
</reference>
<dbReference type="Ensembl" id="ENSPSIT00000018130.1">
    <property type="protein sequence ID" value="ENSPSIP00000018046.1"/>
    <property type="gene ID" value="ENSPSIG00000016045.1"/>
</dbReference>